<comment type="similarity">
    <text evidence="2 8">Belongs to the PHP hydrolase family. HisK subfamily.</text>
</comment>
<dbReference type="AlphaFoldDB" id="A0A3A6PLK6"/>
<evidence type="ECO:0000256" key="8">
    <source>
        <dbReference type="RuleBase" id="RU366003"/>
    </source>
</evidence>
<dbReference type="GO" id="GO:0004401">
    <property type="term" value="F:histidinol-phosphatase activity"/>
    <property type="evidence" value="ECO:0007669"/>
    <property type="project" value="UniProtKB-UniRule"/>
</dbReference>
<comment type="pathway">
    <text evidence="1 8">Amino-acid biosynthesis; L-histidine biosynthesis; L-histidine from 5-phospho-alpha-D-ribose 1-diphosphate: step 8/9.</text>
</comment>
<dbReference type="OrthoDB" id="9775255at2"/>
<dbReference type="SMART" id="SM00481">
    <property type="entry name" value="POLIIIAc"/>
    <property type="match status" value="1"/>
</dbReference>
<sequence length="265" mass="30265">MKFDFHTHHERCGHAVGSVREYIEAAIGQGMAMIGISDHTPFFASKEDRPSLSGSMARSEFPAYIKEVLQLKEEYEGKIEVLLGIEADFLPEHLDLYRSVIATYPFDYVIGSVHEFAGIGIYDSEFWEGLTSVRKLEVKNLFYDFIAQSAKCGLYDILGHVDSLNRYFYGYPELRTEAADITLKAIADSDVVIEINSSDDNWVPDGYFLERALHHGVKVTFGSDAHEPERVGEHFEAVGRHLYDIGYREWAIFRNRKRLMVPILQ</sequence>
<evidence type="ECO:0000256" key="5">
    <source>
        <dbReference type="ARBA" id="ARBA00022801"/>
    </source>
</evidence>
<evidence type="ECO:0000256" key="2">
    <source>
        <dbReference type="ARBA" id="ARBA00009152"/>
    </source>
</evidence>
<dbReference type="GO" id="GO:0000105">
    <property type="term" value="P:L-histidine biosynthetic process"/>
    <property type="evidence" value="ECO:0007669"/>
    <property type="project" value="UniProtKB-UniRule"/>
</dbReference>
<evidence type="ECO:0000256" key="4">
    <source>
        <dbReference type="ARBA" id="ARBA00022605"/>
    </source>
</evidence>
<dbReference type="SUPFAM" id="SSF89550">
    <property type="entry name" value="PHP domain-like"/>
    <property type="match status" value="1"/>
</dbReference>
<dbReference type="Proteomes" id="UP000267798">
    <property type="component" value="Unassembled WGS sequence"/>
</dbReference>
<dbReference type="PANTHER" id="PTHR21039:SF0">
    <property type="entry name" value="HISTIDINOL-PHOSPHATASE"/>
    <property type="match status" value="1"/>
</dbReference>
<keyword evidence="6 8" id="KW-0368">Histidine biosynthesis</keyword>
<dbReference type="PANTHER" id="PTHR21039">
    <property type="entry name" value="HISTIDINOL PHOSPHATASE-RELATED"/>
    <property type="match status" value="1"/>
</dbReference>
<dbReference type="Pfam" id="PF02811">
    <property type="entry name" value="PHP"/>
    <property type="match status" value="1"/>
</dbReference>
<evidence type="ECO:0000313" key="10">
    <source>
        <dbReference type="EMBL" id="RJX37281.1"/>
    </source>
</evidence>
<dbReference type="CDD" id="cd12110">
    <property type="entry name" value="PHP_HisPPase_Hisj_like"/>
    <property type="match status" value="1"/>
</dbReference>
<feature type="domain" description="Polymerase/histidinol phosphatase N-terminal" evidence="9">
    <location>
        <begin position="3"/>
        <end position="91"/>
    </location>
</feature>
<dbReference type="InterPro" id="IPR016195">
    <property type="entry name" value="Pol/histidinol_Pase-like"/>
</dbReference>
<keyword evidence="11" id="KW-1185">Reference proteome</keyword>
<protein>
    <recommendedName>
        <fullName evidence="3 8">Histidinol-phosphatase</fullName>
        <shortName evidence="8">HolPase</shortName>
        <ecNumber evidence="3 8">3.1.3.15</ecNumber>
    </recommendedName>
</protein>
<evidence type="ECO:0000256" key="6">
    <source>
        <dbReference type="ARBA" id="ARBA00023102"/>
    </source>
</evidence>
<organism evidence="10 11">
    <name type="scientific">Paenibacillus pinisoli</name>
    <dbReference type="NCBI Taxonomy" id="1276110"/>
    <lineage>
        <taxon>Bacteria</taxon>
        <taxon>Bacillati</taxon>
        <taxon>Bacillota</taxon>
        <taxon>Bacilli</taxon>
        <taxon>Bacillales</taxon>
        <taxon>Paenibacillaceae</taxon>
        <taxon>Paenibacillus</taxon>
    </lineage>
</organism>
<dbReference type="InterPro" id="IPR010140">
    <property type="entry name" value="Histidinol_P_phosphatase_HisJ"/>
</dbReference>
<dbReference type="NCBIfam" id="TIGR01856">
    <property type="entry name" value="hisJ_fam"/>
    <property type="match status" value="1"/>
</dbReference>
<dbReference type="InterPro" id="IPR003141">
    <property type="entry name" value="Pol/His_phosphatase_N"/>
</dbReference>
<comment type="caution">
    <text evidence="10">The sequence shown here is derived from an EMBL/GenBank/DDBJ whole genome shotgun (WGS) entry which is preliminary data.</text>
</comment>
<dbReference type="RefSeq" id="WP_120113835.1">
    <property type="nucleotide sequence ID" value="NZ_QXQB01000006.1"/>
</dbReference>
<dbReference type="InterPro" id="IPR004013">
    <property type="entry name" value="PHP_dom"/>
</dbReference>
<evidence type="ECO:0000256" key="7">
    <source>
        <dbReference type="ARBA" id="ARBA00049158"/>
    </source>
</evidence>
<keyword evidence="5 8" id="KW-0378">Hydrolase</keyword>
<proteinExistence type="inferred from homology"/>
<reference evidence="10 11" key="1">
    <citation type="submission" date="2018-09" db="EMBL/GenBank/DDBJ databases">
        <title>Paenibacillus aracenensis nov. sp. isolated from a cave in southern Spain.</title>
        <authorList>
            <person name="Jurado V."/>
            <person name="Gutierrez-Patricio S."/>
            <person name="Gonzalez-Pimentel J.L."/>
            <person name="Miller A.Z."/>
            <person name="Laiz L."/>
            <person name="Saiz-Jimenez C."/>
        </authorList>
    </citation>
    <scope>NUCLEOTIDE SEQUENCE [LARGE SCALE GENOMIC DNA]</scope>
    <source>
        <strain evidence="10 11">JCM 19203</strain>
    </source>
</reference>
<dbReference type="NCBIfam" id="NF005596">
    <property type="entry name" value="PRK07328.1"/>
    <property type="match status" value="1"/>
</dbReference>
<dbReference type="Gene3D" id="3.20.20.140">
    <property type="entry name" value="Metal-dependent hydrolases"/>
    <property type="match status" value="1"/>
</dbReference>
<comment type="catalytic activity">
    <reaction evidence="7 8">
        <text>L-histidinol phosphate + H2O = L-histidinol + phosphate</text>
        <dbReference type="Rhea" id="RHEA:14465"/>
        <dbReference type="ChEBI" id="CHEBI:15377"/>
        <dbReference type="ChEBI" id="CHEBI:43474"/>
        <dbReference type="ChEBI" id="CHEBI:57699"/>
        <dbReference type="ChEBI" id="CHEBI:57980"/>
        <dbReference type="EC" id="3.1.3.15"/>
    </reaction>
</comment>
<accession>A0A3A6PLK6</accession>
<keyword evidence="4 8" id="KW-0028">Amino-acid biosynthesis</keyword>
<evidence type="ECO:0000256" key="3">
    <source>
        <dbReference type="ARBA" id="ARBA00013085"/>
    </source>
</evidence>
<evidence type="ECO:0000256" key="1">
    <source>
        <dbReference type="ARBA" id="ARBA00004970"/>
    </source>
</evidence>
<evidence type="ECO:0000313" key="11">
    <source>
        <dbReference type="Proteomes" id="UP000267798"/>
    </source>
</evidence>
<dbReference type="EMBL" id="QXQB01000006">
    <property type="protein sequence ID" value="RJX37281.1"/>
    <property type="molecule type" value="Genomic_DNA"/>
</dbReference>
<dbReference type="EC" id="3.1.3.15" evidence="3 8"/>
<dbReference type="GO" id="GO:0005737">
    <property type="term" value="C:cytoplasm"/>
    <property type="evidence" value="ECO:0007669"/>
    <property type="project" value="TreeGrafter"/>
</dbReference>
<gene>
    <name evidence="10" type="ORF">D3P09_23285</name>
</gene>
<name>A0A3A6PLK6_9BACL</name>
<evidence type="ECO:0000259" key="9">
    <source>
        <dbReference type="SMART" id="SM00481"/>
    </source>
</evidence>
<dbReference type="UniPathway" id="UPA00031">
    <property type="reaction ID" value="UER00013"/>
</dbReference>